<organism evidence="1 2">
    <name type="scientific">Microbacterium rhizosphaerae</name>
    <dbReference type="NCBI Taxonomy" id="1678237"/>
    <lineage>
        <taxon>Bacteria</taxon>
        <taxon>Bacillati</taxon>
        <taxon>Actinomycetota</taxon>
        <taxon>Actinomycetes</taxon>
        <taxon>Micrococcales</taxon>
        <taxon>Microbacteriaceae</taxon>
        <taxon>Microbacterium</taxon>
    </lineage>
</organism>
<protein>
    <submittedName>
        <fullName evidence="1">Uncharacterized protein</fullName>
    </submittedName>
</protein>
<accession>A0ABZ0SJQ2</accession>
<reference evidence="1 2" key="1">
    <citation type="submission" date="2023-11" db="EMBL/GenBank/DDBJ databases">
        <title>Genome sequence of Microbacterium rhizosphaerae KACC 19337.</title>
        <authorList>
            <person name="Choi H."/>
            <person name="Kim S."/>
            <person name="Kim Y."/>
            <person name="Kwon S.-W."/>
            <person name="Heo J."/>
        </authorList>
    </citation>
    <scope>NUCLEOTIDE SEQUENCE [LARGE SCALE GENOMIC DNA]</scope>
    <source>
        <strain evidence="1 2">KACC 19337</strain>
    </source>
</reference>
<dbReference type="RefSeq" id="WP_320941105.1">
    <property type="nucleotide sequence ID" value="NZ_BAABEU010000006.1"/>
</dbReference>
<dbReference type="Proteomes" id="UP001323798">
    <property type="component" value="Chromosome"/>
</dbReference>
<dbReference type="EMBL" id="CP139368">
    <property type="protein sequence ID" value="WPR88385.1"/>
    <property type="molecule type" value="Genomic_DNA"/>
</dbReference>
<keyword evidence="2" id="KW-1185">Reference proteome</keyword>
<evidence type="ECO:0000313" key="1">
    <source>
        <dbReference type="EMBL" id="WPR88385.1"/>
    </source>
</evidence>
<name>A0ABZ0SJQ2_9MICO</name>
<sequence>MSQVVVRCGANIGKGRKCTRVVGRISSDSVPLGDGGIIVSCPKHDASFTPAHLAHAMRRRLSAGHENILPSSTVYTIPAQTIARHVHWANARGSDVVIFAR</sequence>
<proteinExistence type="predicted"/>
<evidence type="ECO:0000313" key="2">
    <source>
        <dbReference type="Proteomes" id="UP001323798"/>
    </source>
</evidence>
<gene>
    <name evidence="1" type="ORF">SM116_11410</name>
</gene>